<feature type="transmembrane region" description="Helical" evidence="9">
    <location>
        <begin position="72"/>
        <end position="89"/>
    </location>
</feature>
<dbReference type="GO" id="GO:0022857">
    <property type="term" value="F:transmembrane transporter activity"/>
    <property type="evidence" value="ECO:0007669"/>
    <property type="project" value="TreeGrafter"/>
</dbReference>
<reference evidence="11 12" key="1">
    <citation type="journal article" date="2020" name="Microb. Genom.">
        <title>Genetic diversity of clinical and environmental Mucorales isolates obtained from an investigation of mucormycosis cases among solid organ transplant recipients.</title>
        <authorList>
            <person name="Nguyen M.H."/>
            <person name="Kaul D."/>
            <person name="Muto C."/>
            <person name="Cheng S.J."/>
            <person name="Richter R.A."/>
            <person name="Bruno V.M."/>
            <person name="Liu G."/>
            <person name="Beyhan S."/>
            <person name="Sundermann A.J."/>
            <person name="Mounaud S."/>
            <person name="Pasculle A.W."/>
            <person name="Nierman W.C."/>
            <person name="Driscoll E."/>
            <person name="Cumbie R."/>
            <person name="Clancy C.J."/>
            <person name="Dupont C.L."/>
        </authorList>
    </citation>
    <scope>NUCLEOTIDE SEQUENCE [LARGE SCALE GENOMIC DNA]</scope>
    <source>
        <strain evidence="11 12">GL24</strain>
    </source>
</reference>
<dbReference type="InterPro" id="IPR055348">
    <property type="entry name" value="DctQ"/>
</dbReference>
<feature type="region of interest" description="Disordered" evidence="8">
    <location>
        <begin position="118"/>
        <end position="138"/>
    </location>
</feature>
<evidence type="ECO:0000259" key="10">
    <source>
        <dbReference type="Pfam" id="PF04290"/>
    </source>
</evidence>
<dbReference type="InterPro" id="IPR007387">
    <property type="entry name" value="TRAP_DctQ"/>
</dbReference>
<evidence type="ECO:0000256" key="3">
    <source>
        <dbReference type="ARBA" id="ARBA00022475"/>
    </source>
</evidence>
<accession>A0A9P6YDS8</accession>
<keyword evidence="3" id="KW-1003">Cell membrane</keyword>
<keyword evidence="12" id="KW-1185">Reference proteome</keyword>
<evidence type="ECO:0000256" key="2">
    <source>
        <dbReference type="ARBA" id="ARBA00022448"/>
    </source>
</evidence>
<dbReference type="Proteomes" id="UP000740926">
    <property type="component" value="Unassembled WGS sequence"/>
</dbReference>
<evidence type="ECO:0000313" key="12">
    <source>
        <dbReference type="Proteomes" id="UP000740926"/>
    </source>
</evidence>
<evidence type="ECO:0000256" key="4">
    <source>
        <dbReference type="ARBA" id="ARBA00022519"/>
    </source>
</evidence>
<dbReference type="EMBL" id="JAANIU010005735">
    <property type="protein sequence ID" value="KAG1545807.1"/>
    <property type="molecule type" value="Genomic_DNA"/>
</dbReference>
<sequence length="226" mass="24517">MRLGAACGVHTNRHFGFFLLHAHMGPGVRRAVDVLVQVVVAVLGGFIAFWSADLLLDGLDIKTAGANLPQSINYLPLAVGGALMVLFALNRARSLIHGHHHPVLRICRAASAGRAGGLRAGRRGAGHPALPGHSQHRAGATDLGRHRLRLAHRHSTVHLCRRDHDARRHLRAADRAGLVTGRTPARWPGPGLDPVLAVLRWRVRLSHRRCVGGRWHDDSADGQARL</sequence>
<keyword evidence="2" id="KW-0813">Transport</keyword>
<evidence type="ECO:0000256" key="6">
    <source>
        <dbReference type="ARBA" id="ARBA00022989"/>
    </source>
</evidence>
<dbReference type="GO" id="GO:0005886">
    <property type="term" value="C:plasma membrane"/>
    <property type="evidence" value="ECO:0007669"/>
    <property type="project" value="UniProtKB-SubCell"/>
</dbReference>
<protein>
    <recommendedName>
        <fullName evidence="10">Tripartite ATP-independent periplasmic transporters DctQ component domain-containing protein</fullName>
    </recommendedName>
</protein>
<feature type="domain" description="Tripartite ATP-independent periplasmic transporters DctQ component" evidence="10">
    <location>
        <begin position="3"/>
        <end position="95"/>
    </location>
</feature>
<keyword evidence="6 9" id="KW-1133">Transmembrane helix</keyword>
<dbReference type="Pfam" id="PF04290">
    <property type="entry name" value="DctQ"/>
    <property type="match status" value="1"/>
</dbReference>
<evidence type="ECO:0000256" key="9">
    <source>
        <dbReference type="SAM" id="Phobius"/>
    </source>
</evidence>
<evidence type="ECO:0000256" key="1">
    <source>
        <dbReference type="ARBA" id="ARBA00004429"/>
    </source>
</evidence>
<feature type="transmembrane region" description="Helical" evidence="9">
    <location>
        <begin position="34"/>
        <end position="52"/>
    </location>
</feature>
<evidence type="ECO:0000256" key="8">
    <source>
        <dbReference type="SAM" id="MobiDB-lite"/>
    </source>
</evidence>
<evidence type="ECO:0000256" key="5">
    <source>
        <dbReference type="ARBA" id="ARBA00022692"/>
    </source>
</evidence>
<comment type="caution">
    <text evidence="11">The sequence shown here is derived from an EMBL/GenBank/DDBJ whole genome shotgun (WGS) entry which is preliminary data.</text>
</comment>
<name>A0A9P6YDS8_9FUNG</name>
<proteinExistence type="predicted"/>
<keyword evidence="4" id="KW-0997">Cell inner membrane</keyword>
<keyword evidence="5 9" id="KW-0812">Transmembrane</keyword>
<gene>
    <name evidence="11" type="ORF">G6F50_013711</name>
</gene>
<comment type="subcellular location">
    <subcellularLocation>
        <location evidence="1">Cell inner membrane</location>
        <topology evidence="1">Multi-pass membrane protein</topology>
    </subcellularLocation>
</comment>
<dbReference type="PANTHER" id="PTHR35011:SF11">
    <property type="entry name" value="TRAP TRANSPORTER SMALL PERMEASE PROTEIN"/>
    <property type="match status" value="1"/>
</dbReference>
<evidence type="ECO:0000256" key="7">
    <source>
        <dbReference type="ARBA" id="ARBA00023136"/>
    </source>
</evidence>
<evidence type="ECO:0000313" key="11">
    <source>
        <dbReference type="EMBL" id="KAG1545807.1"/>
    </source>
</evidence>
<organism evidence="11 12">
    <name type="scientific">Rhizopus delemar</name>
    <dbReference type="NCBI Taxonomy" id="936053"/>
    <lineage>
        <taxon>Eukaryota</taxon>
        <taxon>Fungi</taxon>
        <taxon>Fungi incertae sedis</taxon>
        <taxon>Mucoromycota</taxon>
        <taxon>Mucoromycotina</taxon>
        <taxon>Mucoromycetes</taxon>
        <taxon>Mucorales</taxon>
        <taxon>Mucorineae</taxon>
        <taxon>Rhizopodaceae</taxon>
        <taxon>Rhizopus</taxon>
    </lineage>
</organism>
<dbReference type="PANTHER" id="PTHR35011">
    <property type="entry name" value="2,3-DIKETO-L-GULONATE TRAP TRANSPORTER SMALL PERMEASE PROTEIN YIAM"/>
    <property type="match status" value="1"/>
</dbReference>
<dbReference type="GO" id="GO:0015740">
    <property type="term" value="P:C4-dicarboxylate transport"/>
    <property type="evidence" value="ECO:0007669"/>
    <property type="project" value="TreeGrafter"/>
</dbReference>
<dbReference type="AlphaFoldDB" id="A0A9P6YDS8"/>
<keyword evidence="7 9" id="KW-0472">Membrane</keyword>